<sequence>MDVLDPDAETVSVWRTTASRPAAWEMTAERMENVLTTAVLASAVLDLIVERMVSAPVRIVGKGHAVAADVPTGFAPVANVRAMMAVSARTATMVLARETTAAAARARTVMMATAPATTASDARGLTVITANVLVRTATAARVGTAIMGLVGESTAAAVEAGGCSGGEEGGGGGDDDGSTPTDPSCSIRETATICAEYCTVTTNAAATTTTSCTSTTCMPTVGCSVTGTTTSTITSTSSADCPFVTDPVAGENPSDNCRPCAWAFDSVSDVDMEGNLRIRDGFQPNYATITARAVAPTHAGLEKRAPAVTVDALGGCKFTPGASVTIPAYKGPQNYIRSAISGELPASLSMSRWYSKTTVNCAPTTTMISDRQIQPFVGNDKQSPTIEHCFELNWMDRFWDYLFKTLHYSCDNFNRLMFDKCNNLQPVYNSLPGDDHWDFIGITQELNKFKAMIGGDYDADVVKQSENVRKKKNISKHKPWRASEAIIQSRMGLLERIVLACDIWTSSAVLGPLDSTNYRIYSALKDVDANLATTYRYWVTNVRIPGQMKAGSEQAALLITSIEEGLNIATDKALETADGAARLNEYREALQAIRERYHLDGTGNGYYRWRPETPLARRDSCPFPITTKDPANPTSTSTAPTKTTTSLSIPTATTSSDPIYCFNEHNDGSYVPFKVDGAKAAMEALCYNGNSLKPGGPPYTYVYSDPSGTNVIGSVQWAPDQSGCKPEKEVEMKIHCETSMEHCFSKCRNPTEGYGGAFIENQGFGCIQWMLYGQKSNTQCSCNENGCTPDSPACCANGSCGTSNALMSTAMKLISLDEVDPALSLSLSTKSTEDD</sequence>
<reference evidence="2 3" key="1">
    <citation type="submission" date="2017-05" db="EMBL/GenBank/DDBJ databases">
        <title>Genome sequence for an aflatoxigenic pathogen of Argentinian peanut, Aspergillus arachidicola.</title>
        <authorList>
            <person name="Moore G."/>
            <person name="Beltz S.B."/>
            <person name="Mack B.M."/>
        </authorList>
    </citation>
    <scope>NUCLEOTIDE SEQUENCE [LARGE SCALE GENOMIC DNA]</scope>
    <source>
        <strain evidence="2 3">CBS 117610</strain>
    </source>
</reference>
<proteinExistence type="predicted"/>
<dbReference type="AlphaFoldDB" id="A0A2G7G1S8"/>
<evidence type="ECO:0000256" key="1">
    <source>
        <dbReference type="SAM" id="MobiDB-lite"/>
    </source>
</evidence>
<evidence type="ECO:0000313" key="3">
    <source>
        <dbReference type="Proteomes" id="UP000231358"/>
    </source>
</evidence>
<feature type="region of interest" description="Disordered" evidence="1">
    <location>
        <begin position="623"/>
        <end position="650"/>
    </location>
</feature>
<feature type="region of interest" description="Disordered" evidence="1">
    <location>
        <begin position="160"/>
        <end position="183"/>
    </location>
</feature>
<evidence type="ECO:0000313" key="2">
    <source>
        <dbReference type="EMBL" id="PIG86758.1"/>
    </source>
</evidence>
<feature type="compositionally biased region" description="Gly residues" evidence="1">
    <location>
        <begin position="162"/>
        <end position="172"/>
    </location>
</feature>
<organism evidence="2 3">
    <name type="scientific">Aspergillus arachidicola</name>
    <dbReference type="NCBI Taxonomy" id="656916"/>
    <lineage>
        <taxon>Eukaryota</taxon>
        <taxon>Fungi</taxon>
        <taxon>Dikarya</taxon>
        <taxon>Ascomycota</taxon>
        <taxon>Pezizomycotina</taxon>
        <taxon>Eurotiomycetes</taxon>
        <taxon>Eurotiomycetidae</taxon>
        <taxon>Eurotiales</taxon>
        <taxon>Aspergillaceae</taxon>
        <taxon>Aspergillus</taxon>
        <taxon>Aspergillus subgen. Circumdati</taxon>
    </lineage>
</organism>
<comment type="caution">
    <text evidence="2">The sequence shown here is derived from an EMBL/GenBank/DDBJ whole genome shotgun (WGS) entry which is preliminary data.</text>
</comment>
<dbReference type="Proteomes" id="UP000231358">
    <property type="component" value="Unassembled WGS sequence"/>
</dbReference>
<dbReference type="STRING" id="656916.A0A2G7G1S8"/>
<accession>A0A2G7G1S8</accession>
<feature type="compositionally biased region" description="Low complexity" evidence="1">
    <location>
        <begin position="634"/>
        <end position="650"/>
    </location>
</feature>
<keyword evidence="3" id="KW-1185">Reference proteome</keyword>
<name>A0A2G7G1S8_9EURO</name>
<protein>
    <submittedName>
        <fullName evidence="2">Factor for adipocyte differentiation</fullName>
    </submittedName>
</protein>
<gene>
    <name evidence="2" type="ORF">AARAC_006838</name>
</gene>
<dbReference type="EMBL" id="NEXV01000222">
    <property type="protein sequence ID" value="PIG86758.1"/>
    <property type="molecule type" value="Genomic_DNA"/>
</dbReference>